<dbReference type="EMBL" id="VOBQ01000024">
    <property type="protein sequence ID" value="TWO66991.1"/>
    <property type="molecule type" value="Genomic_DNA"/>
</dbReference>
<evidence type="ECO:0000313" key="1">
    <source>
        <dbReference type="EMBL" id="TWO66991.1"/>
    </source>
</evidence>
<evidence type="ECO:0000313" key="2">
    <source>
        <dbReference type="Proteomes" id="UP000318199"/>
    </source>
</evidence>
<protein>
    <submittedName>
        <fullName evidence="1">Uncharacterized protein</fullName>
    </submittedName>
</protein>
<dbReference type="OrthoDB" id="1264172at2"/>
<dbReference type="AlphaFoldDB" id="A0A562ZGZ5"/>
<sequence>MRTIAISLDKSGQSRLRAHPLLEQVLRTMVPSASPDFEKAYSDVRHWWIEVDETGLPQREIGFSISEQAIVAGPLGRNMGFWTDSPMLFDDPSYEEVSPQAFEDEWAAFLGEWERNRPSAS</sequence>
<name>A0A562ZGZ5_9BURK</name>
<proteinExistence type="predicted"/>
<comment type="caution">
    <text evidence="1">The sequence shown here is derived from an EMBL/GenBank/DDBJ whole genome shotgun (WGS) entry which is preliminary data.</text>
</comment>
<dbReference type="RefSeq" id="WP_145896459.1">
    <property type="nucleotide sequence ID" value="NZ_VOBQ01000024.1"/>
</dbReference>
<accession>A0A562ZGZ5</accession>
<gene>
    <name evidence="1" type="ORF">FN976_26020</name>
</gene>
<keyword evidence="2" id="KW-1185">Reference proteome</keyword>
<dbReference type="Proteomes" id="UP000318199">
    <property type="component" value="Unassembled WGS sequence"/>
</dbReference>
<reference evidence="1 2" key="1">
    <citation type="submission" date="2019-07" db="EMBL/GenBank/DDBJ databases">
        <title>Caenimonas sedimenti sp. nov., isolated from activated sludge.</title>
        <authorList>
            <person name="Xu J."/>
        </authorList>
    </citation>
    <scope>NUCLEOTIDE SEQUENCE [LARGE SCALE GENOMIC DNA]</scope>
    <source>
        <strain evidence="1 2">HX-9-20</strain>
    </source>
</reference>
<organism evidence="1 2">
    <name type="scientific">Caenimonas sedimenti</name>
    <dbReference type="NCBI Taxonomy" id="2596921"/>
    <lineage>
        <taxon>Bacteria</taxon>
        <taxon>Pseudomonadati</taxon>
        <taxon>Pseudomonadota</taxon>
        <taxon>Betaproteobacteria</taxon>
        <taxon>Burkholderiales</taxon>
        <taxon>Comamonadaceae</taxon>
        <taxon>Caenimonas</taxon>
    </lineage>
</organism>